<feature type="transmembrane region" description="Helical" evidence="16">
    <location>
        <begin position="54"/>
        <end position="73"/>
    </location>
</feature>
<evidence type="ECO:0000256" key="9">
    <source>
        <dbReference type="ARBA" id="ARBA00023136"/>
    </source>
</evidence>
<dbReference type="PANTHER" id="PTHR11394">
    <property type="entry name" value="TASTE RECEPTOR TYPE 2"/>
    <property type="match status" value="1"/>
</dbReference>
<keyword evidence="7 16" id="KW-1133">Transmembrane helix</keyword>
<dbReference type="SUPFAM" id="SSF81321">
    <property type="entry name" value="Family A G protein-coupled receptor-like"/>
    <property type="match status" value="1"/>
</dbReference>
<keyword evidence="3" id="KW-1003">Cell membrane</keyword>
<evidence type="ECO:0000256" key="3">
    <source>
        <dbReference type="ARBA" id="ARBA00022475"/>
    </source>
</evidence>
<evidence type="ECO:0000313" key="18">
    <source>
        <dbReference type="RefSeq" id="XP_004643377.1"/>
    </source>
</evidence>
<name>A0A6P3FN99_OCTDE</name>
<feature type="transmembrane region" description="Helical" evidence="16">
    <location>
        <begin position="125"/>
        <end position="146"/>
    </location>
</feature>
<evidence type="ECO:0000256" key="7">
    <source>
        <dbReference type="ARBA" id="ARBA00022989"/>
    </source>
</evidence>
<keyword evidence="9 15" id="KW-0472">Membrane</keyword>
<evidence type="ECO:0000256" key="8">
    <source>
        <dbReference type="ARBA" id="ARBA00023040"/>
    </source>
</evidence>
<dbReference type="FunFam" id="1.20.1070.10:FF:000055">
    <property type="entry name" value="Taste receptor type 2"/>
    <property type="match status" value="1"/>
</dbReference>
<dbReference type="GO" id="GO:0004930">
    <property type="term" value="F:G protein-coupled receptor activity"/>
    <property type="evidence" value="ECO:0007669"/>
    <property type="project" value="UniProtKB-KW"/>
</dbReference>
<evidence type="ECO:0000256" key="10">
    <source>
        <dbReference type="ARBA" id="ARBA00023170"/>
    </source>
</evidence>
<keyword evidence="8 15" id="KW-0297">G-protein coupled receptor</keyword>
<comment type="subunit">
    <text evidence="13">Interacts with RTP3 and RTP4.</text>
</comment>
<keyword evidence="5 15" id="KW-0716">Sensory transduction</keyword>
<dbReference type="GO" id="GO:0033038">
    <property type="term" value="F:bitter taste receptor activity"/>
    <property type="evidence" value="ECO:0007669"/>
    <property type="project" value="InterPro"/>
</dbReference>
<dbReference type="InterPro" id="IPR007960">
    <property type="entry name" value="TAS2R"/>
</dbReference>
<protein>
    <recommendedName>
        <fullName evidence="15">Taste receptor type 2</fullName>
    </recommendedName>
</protein>
<dbReference type="OrthoDB" id="9834076at2759"/>
<comment type="subcellular location">
    <subcellularLocation>
        <location evidence="1">Cell membrane</location>
        <topology evidence="1">Multi-pass membrane protein</topology>
    </subcellularLocation>
    <subcellularLocation>
        <location evidence="15">Membrane</location>
        <topology evidence="15">Multi-pass membrane protein</topology>
    </subcellularLocation>
</comment>
<gene>
    <name evidence="18" type="primary">Tas2r16</name>
</gene>
<evidence type="ECO:0000256" key="2">
    <source>
        <dbReference type="ARBA" id="ARBA00007376"/>
    </source>
</evidence>
<proteinExistence type="inferred from homology"/>
<evidence type="ECO:0000256" key="16">
    <source>
        <dbReference type="SAM" id="Phobius"/>
    </source>
</evidence>
<evidence type="ECO:0000256" key="15">
    <source>
        <dbReference type="RuleBase" id="RU004424"/>
    </source>
</evidence>
<sequence>MMLHQLTIFFVIIYVFESFTIMAQSSFTVAVLGREWVQVKRLAPVEMILTSLSICRFFLQWTSMLYNFCMYFNHHYVLRQLGNIWEFTNVLSLWLTSLLAVFYCVKISSITHPIFFWLRWRILRFVPWLLLGVLVISCVAIIPSVIRNHIQIQLVPLEHLPINNTLIARLKIFEHYFSKANKIIMMTVPFLLFMVCTTFLTVSLIQHWEQMQQHNTGQSSSSLRAHSRTLKSLATYFICFTVYFLTIVLSFVHIKPLREPWSWVYEVLIYGVVSIHSTSLMLSSPTLKKAIKMKCGGQESA</sequence>
<dbReference type="CTD" id="50833"/>
<dbReference type="Proteomes" id="UP000515203">
    <property type="component" value="Unplaced"/>
</dbReference>
<accession>A0A6P3FN99</accession>
<keyword evidence="11" id="KW-0325">Glycoprotein</keyword>
<evidence type="ECO:0000256" key="6">
    <source>
        <dbReference type="ARBA" id="ARBA00022692"/>
    </source>
</evidence>
<dbReference type="PANTHER" id="PTHR11394:SF68">
    <property type="entry name" value="TASTE RECEPTOR TYPE 2 MEMBER 16"/>
    <property type="match status" value="1"/>
</dbReference>
<dbReference type="InParanoid" id="A0A6P3FN99"/>
<keyword evidence="4 15" id="KW-0919">Taste</keyword>
<keyword evidence="12 15" id="KW-0807">Transducer</keyword>
<dbReference type="GeneID" id="101584745"/>
<dbReference type="Gene3D" id="1.20.1070.10">
    <property type="entry name" value="Rhodopsin 7-helix transmembrane proteins"/>
    <property type="match status" value="1"/>
</dbReference>
<dbReference type="FunCoup" id="A0A6P3FN99">
    <property type="interactions" value="122"/>
</dbReference>
<dbReference type="Pfam" id="PF05296">
    <property type="entry name" value="TAS2R"/>
    <property type="match status" value="1"/>
</dbReference>
<keyword evidence="10 15" id="KW-0675">Receptor</keyword>
<keyword evidence="6 15" id="KW-0812">Transmembrane</keyword>
<dbReference type="GO" id="GO:0005886">
    <property type="term" value="C:plasma membrane"/>
    <property type="evidence" value="ECO:0007669"/>
    <property type="project" value="UniProtKB-SubCell"/>
</dbReference>
<evidence type="ECO:0000256" key="11">
    <source>
        <dbReference type="ARBA" id="ARBA00023180"/>
    </source>
</evidence>
<evidence type="ECO:0000256" key="12">
    <source>
        <dbReference type="ARBA" id="ARBA00023224"/>
    </source>
</evidence>
<feature type="transmembrane region" description="Helical" evidence="16">
    <location>
        <begin position="260"/>
        <end position="283"/>
    </location>
</feature>
<evidence type="ECO:0000256" key="13">
    <source>
        <dbReference type="ARBA" id="ARBA00038817"/>
    </source>
</evidence>
<organism evidence="17 18">
    <name type="scientific">Octodon degus</name>
    <name type="common">Degu</name>
    <name type="synonym">Sciurus degus</name>
    <dbReference type="NCBI Taxonomy" id="10160"/>
    <lineage>
        <taxon>Eukaryota</taxon>
        <taxon>Metazoa</taxon>
        <taxon>Chordata</taxon>
        <taxon>Craniata</taxon>
        <taxon>Vertebrata</taxon>
        <taxon>Euteleostomi</taxon>
        <taxon>Mammalia</taxon>
        <taxon>Eutheria</taxon>
        <taxon>Euarchontoglires</taxon>
        <taxon>Glires</taxon>
        <taxon>Rodentia</taxon>
        <taxon>Hystricomorpha</taxon>
        <taxon>Octodontidae</taxon>
        <taxon>Octodon</taxon>
    </lineage>
</organism>
<evidence type="ECO:0000256" key="5">
    <source>
        <dbReference type="ARBA" id="ARBA00022606"/>
    </source>
</evidence>
<evidence type="ECO:0000313" key="17">
    <source>
        <dbReference type="Proteomes" id="UP000515203"/>
    </source>
</evidence>
<dbReference type="RefSeq" id="XP_004643377.1">
    <property type="nucleotide sequence ID" value="XM_004643320.1"/>
</dbReference>
<comment type="similarity">
    <text evidence="2 14">Belongs to the G-protein coupled receptor T2R family.</text>
</comment>
<feature type="transmembrane region" description="Helical" evidence="16">
    <location>
        <begin position="233"/>
        <end position="254"/>
    </location>
</feature>
<feature type="transmembrane region" description="Helical" evidence="16">
    <location>
        <begin position="183"/>
        <end position="205"/>
    </location>
</feature>
<evidence type="ECO:0000256" key="4">
    <source>
        <dbReference type="ARBA" id="ARBA00022480"/>
    </source>
</evidence>
<evidence type="ECO:0000256" key="1">
    <source>
        <dbReference type="ARBA" id="ARBA00004651"/>
    </source>
</evidence>
<feature type="transmembrane region" description="Helical" evidence="16">
    <location>
        <begin position="6"/>
        <end position="33"/>
    </location>
</feature>
<dbReference type="AlphaFoldDB" id="A0A6P3FN99"/>
<keyword evidence="17" id="KW-1185">Reference proteome</keyword>
<feature type="transmembrane region" description="Helical" evidence="16">
    <location>
        <begin position="93"/>
        <end position="118"/>
    </location>
</feature>
<evidence type="ECO:0000256" key="14">
    <source>
        <dbReference type="RuleBase" id="RU004423"/>
    </source>
</evidence>
<reference evidence="18" key="1">
    <citation type="submission" date="2025-08" db="UniProtKB">
        <authorList>
            <consortium name="RefSeq"/>
        </authorList>
    </citation>
    <scope>IDENTIFICATION</scope>
</reference>